<name>A0ABY6I0R7_STRPE</name>
<proteinExistence type="predicted"/>
<protein>
    <submittedName>
        <fullName evidence="1">Uncharacterized protein</fullName>
    </submittedName>
</protein>
<dbReference type="EMBL" id="CP107567">
    <property type="protein sequence ID" value="UYQ60458.1"/>
    <property type="molecule type" value="Genomic_DNA"/>
</dbReference>
<evidence type="ECO:0000313" key="1">
    <source>
        <dbReference type="EMBL" id="UYQ60458.1"/>
    </source>
</evidence>
<evidence type="ECO:0000313" key="2">
    <source>
        <dbReference type="Proteomes" id="UP001163878"/>
    </source>
</evidence>
<sequence length="47" mass="4703">MAAPYRGYEGWPVSADGGTASPASGLVLGGALFLVFENGTVVSVYAP</sequence>
<dbReference type="Proteomes" id="UP001163878">
    <property type="component" value="Chromosome"/>
</dbReference>
<reference evidence="1" key="1">
    <citation type="submission" date="2022-10" db="EMBL/GenBank/DDBJ databases">
        <title>Cytochrome P450 Catalyzes Benzene Ring Formation in the Biosynthesis of Trialkyl-Substituted Aromatic Polyketides.</title>
        <authorList>
            <person name="Zhao E."/>
            <person name="Ge H."/>
        </authorList>
    </citation>
    <scope>NUCLEOTIDE SEQUENCE</scope>
    <source>
        <strain evidence="1">NA0869</strain>
    </source>
</reference>
<accession>A0ABY6I0R7</accession>
<keyword evidence="2" id="KW-1185">Reference proteome</keyword>
<gene>
    <name evidence="1" type="ORF">OGH68_02515</name>
</gene>
<dbReference type="RefSeq" id="WP_264241664.1">
    <property type="nucleotide sequence ID" value="NZ_CP107567.1"/>
</dbReference>
<organism evidence="1 2">
    <name type="scientific">Streptomyces peucetius</name>
    <dbReference type="NCBI Taxonomy" id="1950"/>
    <lineage>
        <taxon>Bacteria</taxon>
        <taxon>Bacillati</taxon>
        <taxon>Actinomycetota</taxon>
        <taxon>Actinomycetes</taxon>
        <taxon>Kitasatosporales</taxon>
        <taxon>Streptomycetaceae</taxon>
        <taxon>Streptomyces</taxon>
    </lineage>
</organism>